<accession>A0ABP1GCS0</accession>
<evidence type="ECO:0000313" key="5">
    <source>
        <dbReference type="Proteomes" id="UP001497392"/>
    </source>
</evidence>
<gene>
    <name evidence="4" type="primary">g12338</name>
    <name evidence="4" type="ORF">VP750_LOCUS10988</name>
</gene>
<dbReference type="Gene3D" id="1.25.40.10">
    <property type="entry name" value="Tetratricopeptide repeat domain"/>
    <property type="match status" value="2"/>
</dbReference>
<evidence type="ECO:0000256" key="1">
    <source>
        <dbReference type="ARBA" id="ARBA00007626"/>
    </source>
</evidence>
<dbReference type="Pfam" id="PF01535">
    <property type="entry name" value="PPR"/>
    <property type="match status" value="2"/>
</dbReference>
<keyword evidence="2" id="KW-0677">Repeat</keyword>
<comment type="similarity">
    <text evidence="1">Belongs to the PPR family. P subfamily.</text>
</comment>
<dbReference type="PROSITE" id="PS51375">
    <property type="entry name" value="PPR"/>
    <property type="match status" value="2"/>
</dbReference>
<organism evidence="4 5">
    <name type="scientific">Coccomyxa viridis</name>
    <dbReference type="NCBI Taxonomy" id="1274662"/>
    <lineage>
        <taxon>Eukaryota</taxon>
        <taxon>Viridiplantae</taxon>
        <taxon>Chlorophyta</taxon>
        <taxon>core chlorophytes</taxon>
        <taxon>Trebouxiophyceae</taxon>
        <taxon>Trebouxiophyceae incertae sedis</taxon>
        <taxon>Coccomyxaceae</taxon>
        <taxon>Coccomyxa</taxon>
    </lineage>
</organism>
<dbReference type="Pfam" id="PF13812">
    <property type="entry name" value="PPR_3"/>
    <property type="match status" value="1"/>
</dbReference>
<dbReference type="Proteomes" id="UP001497392">
    <property type="component" value="Unassembled WGS sequence"/>
</dbReference>
<feature type="repeat" description="PPR" evidence="3">
    <location>
        <begin position="19"/>
        <end position="49"/>
    </location>
</feature>
<comment type="caution">
    <text evidence="4">The sequence shown here is derived from an EMBL/GenBank/DDBJ whole genome shotgun (WGS) entry which is preliminary data.</text>
</comment>
<feature type="repeat" description="PPR" evidence="3">
    <location>
        <begin position="99"/>
        <end position="133"/>
    </location>
</feature>
<dbReference type="InterPro" id="IPR011990">
    <property type="entry name" value="TPR-like_helical_dom_sf"/>
</dbReference>
<name>A0ABP1GCS0_9CHLO</name>
<dbReference type="EMBL" id="CAXHTA020000019">
    <property type="protein sequence ID" value="CAL5229082.1"/>
    <property type="molecule type" value="Genomic_DNA"/>
</dbReference>
<evidence type="ECO:0000256" key="2">
    <source>
        <dbReference type="ARBA" id="ARBA00022737"/>
    </source>
</evidence>
<sequence length="185" mass="20750">MDFAVELLWKMRQRGINRNVHTYSCLMNVCINNNDLDSALNVFQKLQDAIGVLDIRNQQGVKSEARTFNTIVFACNLCGQPLQAPEVYKKMCMRRIEPTDTMYTALISAYAKADRLEDALAAYKIMISEGYRRNAIRRFNGTLQALRCRAMCTASLPPSPAARLPWRSGLSAEPHQVCGAVSRGS</sequence>
<protein>
    <submittedName>
        <fullName evidence="4">G12338 protein</fullName>
    </submittedName>
</protein>
<keyword evidence="5" id="KW-1185">Reference proteome</keyword>
<dbReference type="PANTHER" id="PTHR47447:SF17">
    <property type="entry name" value="OS12G0638900 PROTEIN"/>
    <property type="match status" value="1"/>
</dbReference>
<dbReference type="InterPro" id="IPR002885">
    <property type="entry name" value="PPR_rpt"/>
</dbReference>
<evidence type="ECO:0000313" key="4">
    <source>
        <dbReference type="EMBL" id="CAL5229082.1"/>
    </source>
</evidence>
<dbReference type="NCBIfam" id="TIGR00756">
    <property type="entry name" value="PPR"/>
    <property type="match status" value="3"/>
</dbReference>
<proteinExistence type="inferred from homology"/>
<dbReference type="PANTHER" id="PTHR47447">
    <property type="entry name" value="OS03G0856100 PROTEIN"/>
    <property type="match status" value="1"/>
</dbReference>
<evidence type="ECO:0000256" key="3">
    <source>
        <dbReference type="PROSITE-ProRule" id="PRU00708"/>
    </source>
</evidence>
<reference evidence="4 5" key="1">
    <citation type="submission" date="2024-06" db="EMBL/GenBank/DDBJ databases">
        <authorList>
            <person name="Kraege A."/>
            <person name="Thomma B."/>
        </authorList>
    </citation>
    <scope>NUCLEOTIDE SEQUENCE [LARGE SCALE GENOMIC DNA]</scope>
</reference>